<evidence type="ECO:0000256" key="1">
    <source>
        <dbReference type="SAM" id="MobiDB-lite"/>
    </source>
</evidence>
<feature type="transmembrane region" description="Helical" evidence="2">
    <location>
        <begin position="133"/>
        <end position="151"/>
    </location>
</feature>
<name>A0A0N7JWD3_9BURK</name>
<keyword evidence="2" id="KW-0472">Membrane</keyword>
<geneLocation type="plasmid" evidence="4"/>
<keyword evidence="3" id="KW-0614">Plasmid</keyword>
<keyword evidence="2" id="KW-1133">Transmembrane helix</keyword>
<organism evidence="3 4">
    <name type="scientific">Paraburkholderia caribensis MBA4</name>
    <dbReference type="NCBI Taxonomy" id="1323664"/>
    <lineage>
        <taxon>Bacteria</taxon>
        <taxon>Pseudomonadati</taxon>
        <taxon>Pseudomonadota</taxon>
        <taxon>Betaproteobacteria</taxon>
        <taxon>Burkholderiales</taxon>
        <taxon>Burkholderiaceae</taxon>
        <taxon>Paraburkholderia</taxon>
    </lineage>
</organism>
<gene>
    <name evidence="3" type="ORF">K788_00036780</name>
</gene>
<feature type="transmembrane region" description="Helical" evidence="2">
    <location>
        <begin position="106"/>
        <end position="126"/>
    </location>
</feature>
<dbReference type="KEGG" id="bcai:K788_00036780"/>
<dbReference type="EMBL" id="CP012748">
    <property type="protein sequence ID" value="ALL71693.1"/>
    <property type="molecule type" value="Genomic_DNA"/>
</dbReference>
<dbReference type="GeneID" id="69975017"/>
<evidence type="ECO:0008006" key="5">
    <source>
        <dbReference type="Google" id="ProtNLM"/>
    </source>
</evidence>
<protein>
    <recommendedName>
        <fullName evidence="5">Transmembrane protein</fullName>
    </recommendedName>
</protein>
<dbReference type="Proteomes" id="UP000019146">
    <property type="component" value="Plasmid unnamed"/>
</dbReference>
<feature type="transmembrane region" description="Helical" evidence="2">
    <location>
        <begin position="20"/>
        <end position="40"/>
    </location>
</feature>
<evidence type="ECO:0000313" key="4">
    <source>
        <dbReference type="Proteomes" id="UP000019146"/>
    </source>
</evidence>
<dbReference type="RefSeq" id="WP_035991860.1">
    <property type="nucleotide sequence ID" value="NZ_CP012748.1"/>
</dbReference>
<feature type="transmembrane region" description="Helical" evidence="2">
    <location>
        <begin position="52"/>
        <end position="77"/>
    </location>
</feature>
<sequence>MGEFIDFVKAWAKLISGVFADAPLAGAVVTLITVALFFAYERHNKSADWTIFTFRFFIALMAWAIAVPVLGFVFSIIKGVWDGAQAVRSAVWEFLLFLYRFYDSHFIIFLAILLVVVLAHVAWHLLRPEEPPGLYKAIVGIAAFSFCAAVGKPIADFFAPVPSGQPKVAAPAPFASSATAASTPTASVSRATQLPATVHPSAATAPRAISQPEGVPPGEASQTSIPSAEKVNSPVSGQK</sequence>
<feature type="region of interest" description="Disordered" evidence="1">
    <location>
        <begin position="199"/>
        <end position="239"/>
    </location>
</feature>
<accession>A0A0N7JWD3</accession>
<evidence type="ECO:0000313" key="3">
    <source>
        <dbReference type="EMBL" id="ALL71693.1"/>
    </source>
</evidence>
<reference evidence="3 4" key="1">
    <citation type="journal article" date="2014" name="Genome Announc.">
        <title>Draft Genome Sequence of the Haloacid-Degrading Burkholderia caribensis Strain MBA4.</title>
        <authorList>
            <person name="Pan Y."/>
            <person name="Kong K.F."/>
            <person name="Tsang J.S."/>
        </authorList>
    </citation>
    <scope>NUCLEOTIDE SEQUENCE [LARGE SCALE GENOMIC DNA]</scope>
    <source>
        <strain evidence="3 4">MBA4</strain>
        <plasmid evidence="4">Plasmid</plasmid>
    </source>
</reference>
<dbReference type="AlphaFoldDB" id="A0A0N7JWD3"/>
<proteinExistence type="predicted"/>
<keyword evidence="2" id="KW-0812">Transmembrane</keyword>
<evidence type="ECO:0000256" key="2">
    <source>
        <dbReference type="SAM" id="Phobius"/>
    </source>
</evidence>